<dbReference type="InterPro" id="IPR000905">
    <property type="entry name" value="Gcp-like_dom"/>
</dbReference>
<dbReference type="Pfam" id="PF00814">
    <property type="entry name" value="TsaD"/>
    <property type="match status" value="1"/>
</dbReference>
<dbReference type="GO" id="GO:0016740">
    <property type="term" value="F:transferase activity"/>
    <property type="evidence" value="ECO:0007669"/>
    <property type="project" value="UniProtKB-KW"/>
</dbReference>
<dbReference type="AlphaFoldDB" id="A0A4Q1SHH9"/>
<name>A0A4Q1SHH9_9BACT</name>
<dbReference type="SUPFAM" id="SSF53067">
    <property type="entry name" value="Actin-like ATPase domain"/>
    <property type="match status" value="1"/>
</dbReference>
<comment type="caution">
    <text evidence="2">The sequence shown here is derived from an EMBL/GenBank/DDBJ whole genome shotgun (WGS) entry which is preliminary data.</text>
</comment>
<dbReference type="EMBL" id="SDMK01000001">
    <property type="protein sequence ID" value="RXS96839.1"/>
    <property type="molecule type" value="Genomic_DNA"/>
</dbReference>
<evidence type="ECO:0000259" key="1">
    <source>
        <dbReference type="Pfam" id="PF00814"/>
    </source>
</evidence>
<organism evidence="2 3">
    <name type="scientific">Silvibacterium dinghuense</name>
    <dbReference type="NCBI Taxonomy" id="1560006"/>
    <lineage>
        <taxon>Bacteria</taxon>
        <taxon>Pseudomonadati</taxon>
        <taxon>Acidobacteriota</taxon>
        <taxon>Terriglobia</taxon>
        <taxon>Terriglobales</taxon>
        <taxon>Acidobacteriaceae</taxon>
        <taxon>Silvibacterium</taxon>
    </lineage>
</organism>
<dbReference type="InterPro" id="IPR022496">
    <property type="entry name" value="T6A_TsaB"/>
</dbReference>
<proteinExistence type="predicted"/>
<dbReference type="OrthoDB" id="9784166at2"/>
<dbReference type="InterPro" id="IPR043129">
    <property type="entry name" value="ATPase_NBD"/>
</dbReference>
<evidence type="ECO:0000313" key="2">
    <source>
        <dbReference type="EMBL" id="RXS96839.1"/>
    </source>
</evidence>
<accession>A0A4Q1SHH9</accession>
<protein>
    <submittedName>
        <fullName evidence="2">tRNA (Adenosine(37)-N6)-threonylcarbamoyltransferase complex dimerization subunit type 1 TsaB</fullName>
    </submittedName>
</protein>
<sequence>MGSGRRRRFMLLGIDSCGGVGSVALAAWEGGEARLLQMRELAGKTFASDLIPVVRELLAEQGAVVGDVQAIVVVRGPGSFTGERIGLSTAKGLAEALDVPVVALSRLALLARKGGTAAAALDAGRREMYWGDFSGPGRQEEAERLLAVSDAPAAGQVAVCEDALAELPGAVRVTAPTAWDAIEASLARLQADDYEDVASLDANYVRRSDAELFGKPVRAGLEHPPAGA</sequence>
<reference evidence="2 3" key="1">
    <citation type="journal article" date="2016" name="Int. J. Syst. Evol. Microbiol.">
        <title>Acidipila dinghuensis sp. nov., an acidobacterium isolated from forest soil.</title>
        <authorList>
            <person name="Jiang Y.W."/>
            <person name="Wang J."/>
            <person name="Chen M.H."/>
            <person name="Lv Y.Y."/>
            <person name="Qiu L.H."/>
        </authorList>
    </citation>
    <scope>NUCLEOTIDE SEQUENCE [LARGE SCALE GENOMIC DNA]</scope>
    <source>
        <strain evidence="2 3">DHOF10</strain>
    </source>
</reference>
<gene>
    <name evidence="2" type="primary">tsaB</name>
    <name evidence="2" type="ORF">ESZ00_02535</name>
</gene>
<dbReference type="GO" id="GO:0002949">
    <property type="term" value="P:tRNA threonylcarbamoyladenosine modification"/>
    <property type="evidence" value="ECO:0007669"/>
    <property type="project" value="InterPro"/>
</dbReference>
<keyword evidence="2" id="KW-0808">Transferase</keyword>
<dbReference type="NCBIfam" id="TIGR03725">
    <property type="entry name" value="T6A_YeaZ"/>
    <property type="match status" value="1"/>
</dbReference>
<feature type="domain" description="Gcp-like" evidence="1">
    <location>
        <begin position="40"/>
        <end position="132"/>
    </location>
</feature>
<dbReference type="Proteomes" id="UP000290253">
    <property type="component" value="Unassembled WGS sequence"/>
</dbReference>
<dbReference type="Gene3D" id="3.30.420.40">
    <property type="match status" value="2"/>
</dbReference>
<keyword evidence="3" id="KW-1185">Reference proteome</keyword>
<evidence type="ECO:0000313" key="3">
    <source>
        <dbReference type="Proteomes" id="UP000290253"/>
    </source>
</evidence>